<dbReference type="RefSeq" id="WP_000950095.1">
    <property type="nucleotide sequence ID" value="NZ_CAAKHA010000028.1"/>
</dbReference>
<dbReference type="Proteomes" id="UP000508034">
    <property type="component" value="Unassembled WGS sequence"/>
</dbReference>
<evidence type="ECO:0000313" key="3">
    <source>
        <dbReference type="EMBL" id="VIJ07939.1"/>
    </source>
</evidence>
<evidence type="ECO:0000313" key="2">
    <source>
        <dbReference type="EMBL" id="APF32718.1"/>
    </source>
</evidence>
<evidence type="ECO:0000256" key="1">
    <source>
        <dbReference type="SAM" id="Phobius"/>
    </source>
</evidence>
<keyword evidence="1" id="KW-0812">Transmembrane</keyword>
<evidence type="ECO:0000313" key="4">
    <source>
        <dbReference type="Proteomes" id="UP000508034"/>
    </source>
</evidence>
<reference evidence="2" key="1">
    <citation type="journal article" date="2017" name="Res. Microbiol.">
        <title>Comparative genomics of extrachromosomal elements in Bacillus thuringiensis subsp. israelensis.</title>
        <authorList>
            <person name="Bolotin A."/>
            <person name="Gillis A."/>
            <person name="Sanchis V."/>
            <person name="Nielsen-LeRoux C."/>
            <person name="Mahillon J."/>
            <person name="Lereclus D."/>
            <person name="Sorokin A."/>
        </authorList>
    </citation>
    <scope>NUCLEOTIDE SEQUENCE</scope>
    <source>
        <strain evidence="2">AM65-52</strain>
        <plasmid evidence="2">pAM65-52-1-360K</plasmid>
    </source>
</reference>
<feature type="transmembrane region" description="Helical" evidence="1">
    <location>
        <begin position="69"/>
        <end position="89"/>
    </location>
</feature>
<accession>A0A1L2Z042</accession>
<sequence>MLSLNKSKVYLFLVVMAVNLVLGLVSVNIDLIVAVPFLALTVFIAVNDEILEEATKGKVTTLFKKKTELMLLILLCLLCFCSGILIYRIM</sequence>
<gene>
    <name evidence="2" type="ORF">ATN07_29950</name>
    <name evidence="3" type="ORF">BTAR23_AR23_06035</name>
</gene>
<keyword evidence="1" id="KW-0472">Membrane</keyword>
<organism evidence="2">
    <name type="scientific">Bacillus thuringiensis subsp. israelensis</name>
    <dbReference type="NCBI Taxonomy" id="1430"/>
    <lineage>
        <taxon>Bacteria</taxon>
        <taxon>Bacillati</taxon>
        <taxon>Bacillota</taxon>
        <taxon>Bacilli</taxon>
        <taxon>Bacillales</taxon>
        <taxon>Bacillaceae</taxon>
        <taxon>Bacillus</taxon>
        <taxon>Bacillus cereus group</taxon>
    </lineage>
</organism>
<name>A0A1L2Z042_BACTI</name>
<keyword evidence="1" id="KW-1133">Transmembrane helix</keyword>
<reference evidence="3 4" key="2">
    <citation type="submission" date="2019-04" db="EMBL/GenBank/DDBJ databases">
        <authorList>
            <person name="Patino-Navarrete R."/>
            <person name="Patino Navarrete R."/>
        </authorList>
    </citation>
    <scope>NUCLEOTIDE SEQUENCE [LARGE SCALE GENOMIC DNA]</scope>
    <source>
        <strain evidence="3">Bacillus thuringiensis strain AR23</strain>
    </source>
</reference>
<dbReference type="AlphaFoldDB" id="A0A1L2Z042"/>
<proteinExistence type="predicted"/>
<dbReference type="EMBL" id="CP013276">
    <property type="protein sequence ID" value="APF32718.1"/>
    <property type="molecule type" value="Genomic_DNA"/>
</dbReference>
<feature type="transmembrane region" description="Helical" evidence="1">
    <location>
        <begin position="9"/>
        <end position="25"/>
    </location>
</feature>
<keyword evidence="2" id="KW-0614">Plasmid</keyword>
<protein>
    <submittedName>
        <fullName evidence="2">Uncharacterized protein</fullName>
    </submittedName>
</protein>
<geneLocation type="plasmid" evidence="2">
    <name>pAM65-52-1-360K</name>
</geneLocation>
<dbReference type="EMBL" id="CAAKHA010000028">
    <property type="protein sequence ID" value="VIJ07939.1"/>
    <property type="molecule type" value="Genomic_DNA"/>
</dbReference>